<name>Q2UAX0_ASPOR</name>
<accession>Q2UAX0</accession>
<feature type="region of interest" description="Disordered" evidence="1">
    <location>
        <begin position="79"/>
        <end position="108"/>
    </location>
</feature>
<sequence length="252" mass="28460">MGYCSKNASTTTLDEFRSRDPVIESFSVRATPKMIRHTNLPEINPVLDLSPITFYLYSISTPLLQHNTPSQVPQESQIWPRDASTHAPPSTTRIVHKTKKGKGKQPEAKKEDLGKYCYAKVTANVARKDGYMMFYQACGRLIIQRKWEIIHRTTLYSEDEIKAEDGHTMSVLVNSSGSEPTENEILESFWKALEPARKNIMELNQKQWDVIEKVFKTAVEAGLEGVQVTLLKAIDDLFKIDLPEEASSSKGA</sequence>
<evidence type="ECO:0000256" key="1">
    <source>
        <dbReference type="SAM" id="MobiDB-lite"/>
    </source>
</evidence>
<dbReference type="GeneID" id="5994473"/>
<dbReference type="EMBL" id="AP007162">
    <property type="protein sequence ID" value="BAE61295.1"/>
    <property type="molecule type" value="Genomic_DNA"/>
</dbReference>
<protein>
    <submittedName>
        <fullName evidence="2">DNA, SC102</fullName>
    </submittedName>
</protein>
<gene>
    <name evidence="2" type="ORF">AO090102000199</name>
</gene>
<reference evidence="2 3" key="1">
    <citation type="journal article" date="2005" name="Nature">
        <title>Genome sequencing and analysis of Aspergillus oryzae.</title>
        <authorList>
            <person name="Machida M."/>
            <person name="Asai K."/>
            <person name="Sano M."/>
            <person name="Tanaka T."/>
            <person name="Kumagai T."/>
            <person name="Terai G."/>
            <person name="Kusumoto K."/>
            <person name="Arima T."/>
            <person name="Akita O."/>
            <person name="Kashiwagi Y."/>
            <person name="Abe K."/>
            <person name="Gomi K."/>
            <person name="Horiuchi H."/>
            <person name="Kitamoto K."/>
            <person name="Kobayashi T."/>
            <person name="Takeuchi M."/>
            <person name="Denning D.W."/>
            <person name="Galagan J.E."/>
            <person name="Nierman W.C."/>
            <person name="Yu J."/>
            <person name="Archer D.B."/>
            <person name="Bennett J.W."/>
            <person name="Bhatnagar D."/>
            <person name="Cleveland T.E."/>
            <person name="Fedorova N.D."/>
            <person name="Gotoh O."/>
            <person name="Horikawa H."/>
            <person name="Hosoyama A."/>
            <person name="Ichinomiya M."/>
            <person name="Igarashi R."/>
            <person name="Iwashita K."/>
            <person name="Juvvadi P.R."/>
            <person name="Kato M."/>
            <person name="Kato Y."/>
            <person name="Kin T."/>
            <person name="Kokubun A."/>
            <person name="Maeda H."/>
            <person name="Maeyama N."/>
            <person name="Maruyama J."/>
            <person name="Nagasaki H."/>
            <person name="Nakajima T."/>
            <person name="Oda K."/>
            <person name="Okada K."/>
            <person name="Paulsen I."/>
            <person name="Sakamoto K."/>
            <person name="Sawano T."/>
            <person name="Takahashi M."/>
            <person name="Takase K."/>
            <person name="Terabayashi Y."/>
            <person name="Wortman J."/>
            <person name="Yamada O."/>
            <person name="Yamagata Y."/>
            <person name="Anazawa H."/>
            <person name="Hata Y."/>
            <person name="Koide Y."/>
            <person name="Komori T."/>
            <person name="Koyama Y."/>
            <person name="Minetoki T."/>
            <person name="Suharnan S."/>
            <person name="Tanaka A."/>
            <person name="Isono K."/>
            <person name="Kuhara S."/>
            <person name="Ogasawara N."/>
            <person name="Kikuchi H."/>
        </authorList>
    </citation>
    <scope>NUCLEOTIDE SEQUENCE [LARGE SCALE GENOMIC DNA]</scope>
    <source>
        <strain evidence="3">ATCC 42149 / RIB 40</strain>
    </source>
</reference>
<dbReference type="Proteomes" id="UP000006564">
    <property type="component" value="Chromosome 4"/>
</dbReference>
<organism evidence="2 3">
    <name type="scientific">Aspergillus oryzae (strain ATCC 42149 / RIB 40)</name>
    <name type="common">Yellow koji mold</name>
    <dbReference type="NCBI Taxonomy" id="510516"/>
    <lineage>
        <taxon>Eukaryota</taxon>
        <taxon>Fungi</taxon>
        <taxon>Dikarya</taxon>
        <taxon>Ascomycota</taxon>
        <taxon>Pezizomycotina</taxon>
        <taxon>Eurotiomycetes</taxon>
        <taxon>Eurotiomycetidae</taxon>
        <taxon>Eurotiales</taxon>
        <taxon>Aspergillaceae</taxon>
        <taxon>Aspergillus</taxon>
        <taxon>Aspergillus subgen. Circumdati</taxon>
    </lineage>
</organism>
<dbReference type="EMBL" id="BA000052">
    <property type="protein sequence ID" value="BAE61295.1"/>
    <property type="molecule type" value="Genomic_DNA"/>
</dbReference>
<dbReference type="AlphaFoldDB" id="Q2UAX0"/>
<feature type="compositionally biased region" description="Basic residues" evidence="1">
    <location>
        <begin position="94"/>
        <end position="103"/>
    </location>
</feature>
<evidence type="ECO:0000313" key="3">
    <source>
        <dbReference type="Proteomes" id="UP000006564"/>
    </source>
</evidence>
<evidence type="ECO:0000313" key="2">
    <source>
        <dbReference type="EMBL" id="BAE61295.1"/>
    </source>
</evidence>
<dbReference type="HOGENOM" id="CLU_1184793_0_0_1"/>
<proteinExistence type="predicted"/>
<dbReference type="RefSeq" id="XP_001822428.3">
    <property type="nucleotide sequence ID" value="XM_001822376.3"/>
</dbReference>
<dbReference type="KEGG" id="aor:AO090102000199"/>
<dbReference type="OMA" id="PARKNIM"/>
<dbReference type="VEuPathDB" id="FungiDB:AO090102000199"/>
<keyword evidence="3" id="KW-1185">Reference proteome</keyword>